<dbReference type="PANTHER" id="PTHR11008">
    <property type="entry name" value="PROTEIN TAKEOUT-LIKE PROTEIN"/>
    <property type="match status" value="1"/>
</dbReference>
<evidence type="ECO:0000256" key="2">
    <source>
        <dbReference type="ARBA" id="ARBA00023108"/>
    </source>
</evidence>
<dbReference type="GO" id="GO:0007623">
    <property type="term" value="P:circadian rhythm"/>
    <property type="evidence" value="ECO:0007669"/>
    <property type="project" value="UniProtKB-ARBA"/>
</dbReference>
<sequence>MVVVILFLAVLGLFNICDSITFKYCKGSESSSDACLIDAISDALQQLKAGYKEFGLKGLDVYKIPAISVEAGKGAVHFTQNYRNIQLLGFTDAVVKEAHFDRQNNAFTFTMFIPLLTQKADYNVNGKLLTLPITGNGSSVFELYNMNLKIDMTLDDYTRDGEHYYKIKSIQVYLPISKLKGHFDNLFNGNKLLGDNVNRLLNDEWEAIYSDVQHPLELAYGKDFEMYIQTFLDHVPAKDLF</sequence>
<feature type="signal peptide" evidence="4">
    <location>
        <begin position="1"/>
        <end position="19"/>
    </location>
</feature>
<evidence type="ECO:0000256" key="4">
    <source>
        <dbReference type="SAM" id="SignalP"/>
    </source>
</evidence>
<comment type="caution">
    <text evidence="5">The sequence shown here is derived from an EMBL/GenBank/DDBJ whole genome shotgun (WGS) entry which is preliminary data.</text>
</comment>
<dbReference type="Proteomes" id="UP000625711">
    <property type="component" value="Unassembled WGS sequence"/>
</dbReference>
<dbReference type="GO" id="GO:0005615">
    <property type="term" value="C:extracellular space"/>
    <property type="evidence" value="ECO:0007669"/>
    <property type="project" value="TreeGrafter"/>
</dbReference>
<comment type="similarity">
    <text evidence="3">Belongs to the TO family.</text>
</comment>
<dbReference type="PANTHER" id="PTHR11008:SF32">
    <property type="entry name" value="CIRCADIAN CLOCK-CONTROLLED PROTEIN DAYWAKE-RELATED"/>
    <property type="match status" value="1"/>
</dbReference>
<gene>
    <name evidence="5" type="ORF">GWI33_007432</name>
</gene>
<keyword evidence="6" id="KW-1185">Reference proteome</keyword>
<dbReference type="Gene3D" id="3.15.10.30">
    <property type="entry name" value="Haemolymph juvenile hormone binding protein"/>
    <property type="match status" value="1"/>
</dbReference>
<proteinExistence type="inferred from homology"/>
<evidence type="ECO:0000313" key="6">
    <source>
        <dbReference type="Proteomes" id="UP000625711"/>
    </source>
</evidence>
<evidence type="ECO:0008006" key="7">
    <source>
        <dbReference type="Google" id="ProtNLM"/>
    </source>
</evidence>
<evidence type="ECO:0000256" key="1">
    <source>
        <dbReference type="ARBA" id="ARBA00022729"/>
    </source>
</evidence>
<accession>A0A834MIA6</accession>
<dbReference type="EMBL" id="JAACXV010000370">
    <property type="protein sequence ID" value="KAF7279299.1"/>
    <property type="molecule type" value="Genomic_DNA"/>
</dbReference>
<protein>
    <recommendedName>
        <fullName evidence="7">Protein takeout</fullName>
    </recommendedName>
</protein>
<dbReference type="InterPro" id="IPR010562">
    <property type="entry name" value="Haemolymph_juvenile_hormone-bd"/>
</dbReference>
<keyword evidence="1 4" id="KW-0732">Signal</keyword>
<dbReference type="OrthoDB" id="8190514at2759"/>
<organism evidence="5 6">
    <name type="scientific">Rhynchophorus ferrugineus</name>
    <name type="common">Red palm weevil</name>
    <name type="synonym">Curculio ferrugineus</name>
    <dbReference type="NCBI Taxonomy" id="354439"/>
    <lineage>
        <taxon>Eukaryota</taxon>
        <taxon>Metazoa</taxon>
        <taxon>Ecdysozoa</taxon>
        <taxon>Arthropoda</taxon>
        <taxon>Hexapoda</taxon>
        <taxon>Insecta</taxon>
        <taxon>Pterygota</taxon>
        <taxon>Neoptera</taxon>
        <taxon>Endopterygota</taxon>
        <taxon>Coleoptera</taxon>
        <taxon>Polyphaga</taxon>
        <taxon>Cucujiformia</taxon>
        <taxon>Curculionidae</taxon>
        <taxon>Dryophthorinae</taxon>
        <taxon>Rhynchophorus</taxon>
    </lineage>
</organism>
<dbReference type="SMART" id="SM00700">
    <property type="entry name" value="JHBP"/>
    <property type="match status" value="1"/>
</dbReference>
<keyword evidence="2" id="KW-0090">Biological rhythms</keyword>
<dbReference type="AlphaFoldDB" id="A0A834MIA6"/>
<dbReference type="FunFam" id="3.15.10.30:FF:000001">
    <property type="entry name" value="Takeout-like protein 1"/>
    <property type="match status" value="1"/>
</dbReference>
<evidence type="ECO:0000256" key="3">
    <source>
        <dbReference type="ARBA" id="ARBA00060902"/>
    </source>
</evidence>
<feature type="chain" id="PRO_5032734080" description="Protein takeout" evidence="4">
    <location>
        <begin position="20"/>
        <end position="241"/>
    </location>
</feature>
<name>A0A834MIA6_RHYFE</name>
<reference evidence="5" key="1">
    <citation type="submission" date="2020-08" db="EMBL/GenBank/DDBJ databases">
        <title>Genome sequencing and assembly of the red palm weevil Rhynchophorus ferrugineus.</title>
        <authorList>
            <person name="Dias G.B."/>
            <person name="Bergman C.M."/>
            <person name="Manee M."/>
        </authorList>
    </citation>
    <scope>NUCLEOTIDE SEQUENCE</scope>
    <source>
        <strain evidence="5">AA-2017</strain>
        <tissue evidence="5">Whole larva</tissue>
    </source>
</reference>
<dbReference type="Pfam" id="PF06585">
    <property type="entry name" value="JHBP"/>
    <property type="match status" value="1"/>
</dbReference>
<dbReference type="InterPro" id="IPR038606">
    <property type="entry name" value="To_sf"/>
</dbReference>
<evidence type="ECO:0000313" key="5">
    <source>
        <dbReference type="EMBL" id="KAF7279299.1"/>
    </source>
</evidence>